<feature type="non-terminal residue" evidence="1">
    <location>
        <position position="140"/>
    </location>
</feature>
<protein>
    <submittedName>
        <fullName evidence="1">Uncharacterized protein</fullName>
    </submittedName>
</protein>
<evidence type="ECO:0000313" key="1">
    <source>
        <dbReference type="EMBL" id="ESA23945.1"/>
    </source>
</evidence>
<accession>U9UU79</accession>
<reference evidence="1" key="1">
    <citation type="submission" date="2013-07" db="EMBL/GenBank/DDBJ databases">
        <title>The genome of an arbuscular mycorrhizal fungus provides insights into the evolution of the oldest plant symbiosis.</title>
        <authorList>
            <consortium name="DOE Joint Genome Institute"/>
            <person name="Tisserant E."/>
            <person name="Malbreil M."/>
            <person name="Kuo A."/>
            <person name="Kohler A."/>
            <person name="Symeonidi A."/>
            <person name="Balestrini R."/>
            <person name="Charron P."/>
            <person name="Duensing N."/>
            <person name="Frei-dit-Frey N."/>
            <person name="Gianinazzi-Pearson V."/>
            <person name="Gilbert B."/>
            <person name="Handa Y."/>
            <person name="Hijri M."/>
            <person name="Kaul R."/>
            <person name="Kawaguchi M."/>
            <person name="Krajinski F."/>
            <person name="Lammers P."/>
            <person name="Lapierre D."/>
            <person name="Masclaux F.G."/>
            <person name="Murat C."/>
            <person name="Morin E."/>
            <person name="Ndikumana S."/>
            <person name="Pagni M."/>
            <person name="Petitpierre D."/>
            <person name="Requena N."/>
            <person name="Rosikiewicz P."/>
            <person name="Riley R."/>
            <person name="Saito K."/>
            <person name="San Clemente H."/>
            <person name="Shapiro H."/>
            <person name="van Tuinen D."/>
            <person name="Becard G."/>
            <person name="Bonfante P."/>
            <person name="Paszkowski U."/>
            <person name="Shachar-Hill Y."/>
            <person name="Young J.P."/>
            <person name="Sanders I.R."/>
            <person name="Henrissat B."/>
            <person name="Rensing S.A."/>
            <person name="Grigoriev I.V."/>
            <person name="Corradi N."/>
            <person name="Roux C."/>
            <person name="Martin F."/>
        </authorList>
    </citation>
    <scope>NUCLEOTIDE SEQUENCE</scope>
    <source>
        <strain evidence="1">DAOM 197198</strain>
    </source>
</reference>
<sequence length="140" mass="16209">MKNLKPTQTISDLTTRLTSKKSLLKFGMISIIHYGTNIIPIPTLPEFLRLISIRNLNEFNKPLHMLLKKQIFRSSKINIAIAINILISRVLENNSRFINKQIRLINKIFLPKSPNIPTQPILVWKKTHHTRSTSEFQLAT</sequence>
<name>U9UU79_RHIID</name>
<gene>
    <name evidence="1" type="ORF">GLOINDRAFT_341895</name>
</gene>
<dbReference type="HOGENOM" id="CLU_1839964_0_0_1"/>
<organism evidence="1">
    <name type="scientific">Rhizophagus irregularis (strain DAOM 181602 / DAOM 197198 / MUCL 43194)</name>
    <name type="common">Arbuscular mycorrhizal fungus</name>
    <name type="synonym">Glomus intraradices</name>
    <dbReference type="NCBI Taxonomy" id="747089"/>
    <lineage>
        <taxon>Eukaryota</taxon>
        <taxon>Fungi</taxon>
        <taxon>Fungi incertae sedis</taxon>
        <taxon>Mucoromycota</taxon>
        <taxon>Glomeromycotina</taxon>
        <taxon>Glomeromycetes</taxon>
        <taxon>Glomerales</taxon>
        <taxon>Glomeraceae</taxon>
        <taxon>Rhizophagus</taxon>
    </lineage>
</organism>
<dbReference type="EMBL" id="KI274351">
    <property type="protein sequence ID" value="ESA23945.1"/>
    <property type="molecule type" value="Genomic_DNA"/>
</dbReference>
<proteinExistence type="predicted"/>
<dbReference type="AlphaFoldDB" id="U9UU79"/>